<dbReference type="EMBL" id="CALNXI010000341">
    <property type="protein sequence ID" value="CAH3025202.1"/>
    <property type="molecule type" value="Genomic_DNA"/>
</dbReference>
<evidence type="ECO:0000256" key="3">
    <source>
        <dbReference type="ARBA" id="ARBA00022806"/>
    </source>
</evidence>
<keyword evidence="4" id="KW-0067">ATP-binding</keyword>
<evidence type="ECO:0000256" key="4">
    <source>
        <dbReference type="ARBA" id="ARBA00022840"/>
    </source>
</evidence>
<dbReference type="InterPro" id="IPR027417">
    <property type="entry name" value="P-loop_NTPase"/>
</dbReference>
<evidence type="ECO:0000256" key="2">
    <source>
        <dbReference type="ARBA" id="ARBA00022801"/>
    </source>
</evidence>
<keyword evidence="7" id="KW-1185">Reference proteome</keyword>
<evidence type="ECO:0000259" key="5">
    <source>
        <dbReference type="Pfam" id="PF13086"/>
    </source>
</evidence>
<comment type="caution">
    <text evidence="6">The sequence shown here is derived from an EMBL/GenBank/DDBJ whole genome shotgun (WGS) entry which is preliminary data.</text>
</comment>
<reference evidence="6 7" key="1">
    <citation type="submission" date="2022-05" db="EMBL/GenBank/DDBJ databases">
        <authorList>
            <consortium name="Genoscope - CEA"/>
            <person name="William W."/>
        </authorList>
    </citation>
    <scope>NUCLEOTIDE SEQUENCE [LARGE SCALE GENOMIC DNA]</scope>
</reference>
<keyword evidence="2" id="KW-0378">Hydrolase</keyword>
<dbReference type="Pfam" id="PF13086">
    <property type="entry name" value="AAA_11"/>
    <property type="match status" value="1"/>
</dbReference>
<keyword evidence="3" id="KW-0347">Helicase</keyword>
<protein>
    <recommendedName>
        <fullName evidence="5">DNA2/NAM7 helicase helicase domain-containing protein</fullName>
    </recommendedName>
</protein>
<dbReference type="InterPro" id="IPR041677">
    <property type="entry name" value="DNA2/NAM7_AAA_11"/>
</dbReference>
<organism evidence="6 7">
    <name type="scientific">Porites evermanni</name>
    <dbReference type="NCBI Taxonomy" id="104178"/>
    <lineage>
        <taxon>Eukaryota</taxon>
        <taxon>Metazoa</taxon>
        <taxon>Cnidaria</taxon>
        <taxon>Anthozoa</taxon>
        <taxon>Hexacorallia</taxon>
        <taxon>Scleractinia</taxon>
        <taxon>Fungiina</taxon>
        <taxon>Poritidae</taxon>
        <taxon>Porites</taxon>
    </lineage>
</organism>
<name>A0ABN8M9J9_9CNID</name>
<dbReference type="PANTHER" id="PTHR43788">
    <property type="entry name" value="DNA2/NAM7 HELICASE FAMILY MEMBER"/>
    <property type="match status" value="1"/>
</dbReference>
<evidence type="ECO:0000313" key="6">
    <source>
        <dbReference type="EMBL" id="CAH3025202.1"/>
    </source>
</evidence>
<feature type="domain" description="DNA2/NAM7 helicase helicase" evidence="5">
    <location>
        <begin position="167"/>
        <end position="397"/>
    </location>
</feature>
<dbReference type="Proteomes" id="UP001159427">
    <property type="component" value="Unassembled WGS sequence"/>
</dbReference>
<sequence>MTFLSVHLKIGPLEVCVRVPCPPKECSSFEKQGQQQVISIPALSSDSFIFYKSCSSSYSHQGSFWVSHCIIDEVIEVKKEKVEVTMKHHQAASNIPAEITYGGSHRCTLELIHRTLPQRRMYAALCVNLRHSSELVHAICKGEEPKREIFGSLPPDLSLEQHEFKRLNDYQEAAVKEALSNPFSLIQGPPGTGKTVTGVHIAYWFAQRNQRLTYKVLEKGKRKKEGETAYKAPPQLIYCGPSNKAVDVVTEYLMKIPSLKILRVYSDQIEQKEFPIPNKLKPARITRSEDELKMSSEKIRSVSLHHLIRSGVFPYAEELRKLEEGFAEDKARGEPISEEDVDKYCKLIGHAERWALEESGVQIILCTCATAGSPRIANSCDNIQQCIVDECGMCLEA</sequence>
<evidence type="ECO:0000256" key="1">
    <source>
        <dbReference type="ARBA" id="ARBA00022741"/>
    </source>
</evidence>
<dbReference type="InterPro" id="IPR050534">
    <property type="entry name" value="Coronavir_polyprotein_1ab"/>
</dbReference>
<gene>
    <name evidence="6" type="ORF">PEVE_00025360</name>
</gene>
<dbReference type="PANTHER" id="PTHR43788:SF16">
    <property type="entry name" value="HELICASE WITH ZINC FINGER 2"/>
    <property type="match status" value="1"/>
</dbReference>
<dbReference type="SUPFAM" id="SSF52540">
    <property type="entry name" value="P-loop containing nucleoside triphosphate hydrolases"/>
    <property type="match status" value="1"/>
</dbReference>
<evidence type="ECO:0000313" key="7">
    <source>
        <dbReference type="Proteomes" id="UP001159427"/>
    </source>
</evidence>
<dbReference type="Gene3D" id="3.40.50.300">
    <property type="entry name" value="P-loop containing nucleotide triphosphate hydrolases"/>
    <property type="match status" value="1"/>
</dbReference>
<accession>A0ABN8M9J9</accession>
<proteinExistence type="predicted"/>
<keyword evidence="1" id="KW-0547">Nucleotide-binding</keyword>